<evidence type="ECO:0000259" key="7">
    <source>
        <dbReference type="PROSITE" id="PS50076"/>
    </source>
</evidence>
<dbReference type="InterPro" id="IPR001623">
    <property type="entry name" value="DnaJ_domain"/>
</dbReference>
<dbReference type="Pfam" id="PF00226">
    <property type="entry name" value="DnaJ"/>
    <property type="match status" value="1"/>
</dbReference>
<dbReference type="OrthoDB" id="376357at2759"/>
<keyword evidence="3" id="KW-0963">Cytoplasm</keyword>
<dbReference type="PRINTS" id="PR00625">
    <property type="entry name" value="JDOMAIN"/>
</dbReference>
<keyword evidence="9" id="KW-1185">Reference proteome</keyword>
<evidence type="ECO:0000256" key="5">
    <source>
        <dbReference type="ARBA" id="ARBA00023242"/>
    </source>
</evidence>
<dbReference type="SUPFAM" id="SSF46565">
    <property type="entry name" value="Chaperone J-domain"/>
    <property type="match status" value="1"/>
</dbReference>
<proteinExistence type="predicted"/>
<feature type="region of interest" description="Disordered" evidence="6">
    <location>
        <begin position="274"/>
        <end position="341"/>
    </location>
</feature>
<keyword evidence="5" id="KW-0539">Nucleus</keyword>
<comment type="subcellular location">
    <subcellularLocation>
        <location evidence="2">Cytoplasm</location>
    </subcellularLocation>
    <subcellularLocation>
        <location evidence="1">Nucleus</location>
    </subcellularLocation>
</comment>
<dbReference type="PANTHER" id="PTHR44313:SF1">
    <property type="entry name" value="DNAJ HOMOLOG SUBFAMILY C MEMBER 17"/>
    <property type="match status" value="1"/>
</dbReference>
<name>A0A166QTY0_9AGAM</name>
<gene>
    <name evidence="8" type="ORF">FIBSPDRAFT_730659</name>
</gene>
<dbReference type="GO" id="GO:0000390">
    <property type="term" value="P:spliceosomal complex disassembly"/>
    <property type="evidence" value="ECO:0007669"/>
    <property type="project" value="TreeGrafter"/>
</dbReference>
<evidence type="ECO:0000256" key="2">
    <source>
        <dbReference type="ARBA" id="ARBA00004496"/>
    </source>
</evidence>
<dbReference type="STRING" id="436010.A0A166QTY0"/>
<dbReference type="EMBL" id="KV417508">
    <property type="protein sequence ID" value="KZP27534.1"/>
    <property type="molecule type" value="Genomic_DNA"/>
</dbReference>
<feature type="domain" description="J" evidence="7">
    <location>
        <begin position="8"/>
        <end position="87"/>
    </location>
</feature>
<dbReference type="PROSITE" id="PS50076">
    <property type="entry name" value="DNAJ_2"/>
    <property type="match status" value="1"/>
</dbReference>
<protein>
    <submittedName>
        <fullName evidence="8">DnaJ-domain-containing protein</fullName>
    </submittedName>
</protein>
<evidence type="ECO:0000313" key="8">
    <source>
        <dbReference type="EMBL" id="KZP27534.1"/>
    </source>
</evidence>
<evidence type="ECO:0000256" key="6">
    <source>
        <dbReference type="SAM" id="MobiDB-lite"/>
    </source>
</evidence>
<feature type="compositionally biased region" description="Basic and acidic residues" evidence="6">
    <location>
        <begin position="143"/>
        <end position="152"/>
    </location>
</feature>
<dbReference type="GO" id="GO:0005681">
    <property type="term" value="C:spliceosomal complex"/>
    <property type="evidence" value="ECO:0007669"/>
    <property type="project" value="TreeGrafter"/>
</dbReference>
<keyword evidence="4" id="KW-0143">Chaperone</keyword>
<dbReference type="AlphaFoldDB" id="A0A166QTY0"/>
<dbReference type="GO" id="GO:0005737">
    <property type="term" value="C:cytoplasm"/>
    <property type="evidence" value="ECO:0007669"/>
    <property type="project" value="UniProtKB-SubCell"/>
</dbReference>
<feature type="compositionally biased region" description="Low complexity" evidence="6">
    <location>
        <begin position="309"/>
        <end position="324"/>
    </location>
</feature>
<evidence type="ECO:0000256" key="4">
    <source>
        <dbReference type="ARBA" id="ARBA00023186"/>
    </source>
</evidence>
<dbReference type="Proteomes" id="UP000076532">
    <property type="component" value="Unassembled WGS sequence"/>
</dbReference>
<evidence type="ECO:0000256" key="1">
    <source>
        <dbReference type="ARBA" id="ARBA00004123"/>
    </source>
</evidence>
<dbReference type="InterPro" id="IPR052094">
    <property type="entry name" value="Pre-mRNA-splicing_ERAD"/>
</dbReference>
<sequence>MSTDDDVNPYELLDVKIEATDADIRKAYRTRSLKVHPDRNRNDPKAPQKFHALNQAYELLLDPLRRLAVDAKLRIQNARKARYANYDSKRKAMMEDLEDRERAFKKQKENRQKEQQDKYHEAERAKGEGKRMMEERLAEMKAMEEQRAAESSKEEEETLPPTIGPLDTTIRLKYTLASHPELTTASSLTKLLAQFGNTDEALTILSVKPAKSSKSKDRATAIVPFHKLGDAFGAVCASGRAERGLDGVEISWAGEKGKEPEILGWLRKRGELGTTEISGVEPSPTSPLPAASSTSAETPQSKTRDPGMSTYSSFPSSFPTTTASGLPKSASVPVGTGGLDYESLTLMRLRQAERERLEREILESEAN</sequence>
<evidence type="ECO:0000313" key="9">
    <source>
        <dbReference type="Proteomes" id="UP000076532"/>
    </source>
</evidence>
<feature type="region of interest" description="Disordered" evidence="6">
    <location>
        <begin position="143"/>
        <end position="165"/>
    </location>
</feature>
<dbReference type="SMART" id="SM00271">
    <property type="entry name" value="DnaJ"/>
    <property type="match status" value="1"/>
</dbReference>
<dbReference type="InterPro" id="IPR036869">
    <property type="entry name" value="J_dom_sf"/>
</dbReference>
<organism evidence="8 9">
    <name type="scientific">Athelia psychrophila</name>
    <dbReference type="NCBI Taxonomy" id="1759441"/>
    <lineage>
        <taxon>Eukaryota</taxon>
        <taxon>Fungi</taxon>
        <taxon>Dikarya</taxon>
        <taxon>Basidiomycota</taxon>
        <taxon>Agaricomycotina</taxon>
        <taxon>Agaricomycetes</taxon>
        <taxon>Agaricomycetidae</taxon>
        <taxon>Atheliales</taxon>
        <taxon>Atheliaceae</taxon>
        <taxon>Athelia</taxon>
    </lineage>
</organism>
<feature type="region of interest" description="Disordered" evidence="6">
    <location>
        <begin position="102"/>
        <end position="131"/>
    </location>
</feature>
<dbReference type="PANTHER" id="PTHR44313">
    <property type="entry name" value="DNAJ HOMOLOG SUBFAMILY C MEMBER 17"/>
    <property type="match status" value="1"/>
</dbReference>
<evidence type="ECO:0000256" key="3">
    <source>
        <dbReference type="ARBA" id="ARBA00022490"/>
    </source>
</evidence>
<dbReference type="CDD" id="cd06257">
    <property type="entry name" value="DnaJ"/>
    <property type="match status" value="1"/>
</dbReference>
<accession>A0A166QTY0</accession>
<dbReference type="Gene3D" id="1.10.287.110">
    <property type="entry name" value="DnaJ domain"/>
    <property type="match status" value="1"/>
</dbReference>
<feature type="compositionally biased region" description="Low complexity" evidence="6">
    <location>
        <begin position="288"/>
        <end position="299"/>
    </location>
</feature>
<reference evidence="8 9" key="1">
    <citation type="journal article" date="2016" name="Mol. Biol. Evol.">
        <title>Comparative Genomics of Early-Diverging Mushroom-Forming Fungi Provides Insights into the Origins of Lignocellulose Decay Capabilities.</title>
        <authorList>
            <person name="Nagy L.G."/>
            <person name="Riley R."/>
            <person name="Tritt A."/>
            <person name="Adam C."/>
            <person name="Daum C."/>
            <person name="Floudas D."/>
            <person name="Sun H."/>
            <person name="Yadav J.S."/>
            <person name="Pangilinan J."/>
            <person name="Larsson K.H."/>
            <person name="Matsuura K."/>
            <person name="Barry K."/>
            <person name="Labutti K."/>
            <person name="Kuo R."/>
            <person name="Ohm R.A."/>
            <person name="Bhattacharya S.S."/>
            <person name="Shirouzu T."/>
            <person name="Yoshinaga Y."/>
            <person name="Martin F.M."/>
            <person name="Grigoriev I.V."/>
            <person name="Hibbett D.S."/>
        </authorList>
    </citation>
    <scope>NUCLEOTIDE SEQUENCE [LARGE SCALE GENOMIC DNA]</scope>
    <source>
        <strain evidence="8 9">CBS 109695</strain>
    </source>
</reference>